<sequence>MFKDSKDPNLTDQYCIENGVLIATSLYYRLSLLISVVTSIFSATYTIFFLYRFHNKSPFFHKNLKILFFSLCICCLTYSIINFAMKGHHLALTFLHSTNCQIFLPRLLYAFMLISSTSTYLITTEFMLFAIVIERWIAFIFCGSYETGYTKLAPVLIAVAVFTPSTLLFIVFYGQNFDGLYLNGRNFPSSTYTSANVLLFALLATNITGLLLTVILHLLTPKHQIRMSLSSKFQSKENVIASTLLFWISTAQFTALCCSHSVLLYLRIYQTTNPMSIAFKENSDMKASGSDGWTNYSSVIERQWR</sequence>
<accession>A0A7I4YMH6</accession>
<dbReference type="AlphaFoldDB" id="A0A7I4YMH6"/>
<organism evidence="3 4">
    <name type="scientific">Haemonchus contortus</name>
    <name type="common">Barber pole worm</name>
    <dbReference type="NCBI Taxonomy" id="6289"/>
    <lineage>
        <taxon>Eukaryota</taxon>
        <taxon>Metazoa</taxon>
        <taxon>Ecdysozoa</taxon>
        <taxon>Nematoda</taxon>
        <taxon>Chromadorea</taxon>
        <taxon>Rhabditida</taxon>
        <taxon>Rhabditina</taxon>
        <taxon>Rhabditomorpha</taxon>
        <taxon>Strongyloidea</taxon>
        <taxon>Trichostrongylidae</taxon>
        <taxon>Haemonchus</taxon>
    </lineage>
</organism>
<feature type="transmembrane region" description="Helical" evidence="2">
    <location>
        <begin position="26"/>
        <end position="51"/>
    </location>
</feature>
<keyword evidence="2" id="KW-1133">Transmembrane helix</keyword>
<dbReference type="PANTHER" id="PTHR31216">
    <property type="entry name" value="SERPENTINE RECEPTOR CLASS BETA-1-RELATED-RELATED"/>
    <property type="match status" value="1"/>
</dbReference>
<dbReference type="PANTHER" id="PTHR31216:SF11">
    <property type="entry name" value="SERPENTINE RECEPTOR CLASS BETA-16-RELATED"/>
    <property type="match status" value="1"/>
</dbReference>
<feature type="transmembrane region" description="Helical" evidence="2">
    <location>
        <begin position="194"/>
        <end position="219"/>
    </location>
</feature>
<dbReference type="GO" id="GO:0004888">
    <property type="term" value="F:transmembrane signaling receptor activity"/>
    <property type="evidence" value="ECO:0007669"/>
    <property type="project" value="InterPro"/>
</dbReference>
<feature type="transmembrane region" description="Helical" evidence="2">
    <location>
        <begin position="152"/>
        <end position="174"/>
    </location>
</feature>
<dbReference type="Proteomes" id="UP000025227">
    <property type="component" value="Unplaced"/>
</dbReference>
<keyword evidence="3" id="KW-1185">Reference proteome</keyword>
<evidence type="ECO:0000313" key="3">
    <source>
        <dbReference type="Proteomes" id="UP000025227"/>
    </source>
</evidence>
<dbReference type="PRINTS" id="PR00699">
    <property type="entry name" value="TMPROTEINSRB"/>
</dbReference>
<dbReference type="GO" id="GO:0016020">
    <property type="term" value="C:membrane"/>
    <property type="evidence" value="ECO:0007669"/>
    <property type="project" value="InterPro"/>
</dbReference>
<dbReference type="WBParaSite" id="HCON_00122170-00001">
    <property type="protein sequence ID" value="HCON_00122170-00001"/>
    <property type="gene ID" value="HCON_00122170"/>
</dbReference>
<keyword evidence="2" id="KW-0812">Transmembrane</keyword>
<protein>
    <submittedName>
        <fullName evidence="4">G_PROTEIN_RECEP_F1_2 domain-containing protein</fullName>
    </submittedName>
</protein>
<feature type="transmembrane region" description="Helical" evidence="2">
    <location>
        <begin position="107"/>
        <end position="132"/>
    </location>
</feature>
<evidence type="ECO:0000313" key="4">
    <source>
        <dbReference type="WBParaSite" id="HCON_00122170-00001"/>
    </source>
</evidence>
<comment type="similarity">
    <text evidence="1">Belongs to the nematode receptor-like protein srb family.</text>
</comment>
<name>A0A7I4YMH6_HAECO</name>
<dbReference type="GO" id="GO:0007606">
    <property type="term" value="P:sensory perception of chemical stimulus"/>
    <property type="evidence" value="ECO:0007669"/>
    <property type="project" value="InterPro"/>
</dbReference>
<keyword evidence="2" id="KW-0472">Membrane</keyword>
<proteinExistence type="inferred from homology"/>
<dbReference type="InterPro" id="IPR002184">
    <property type="entry name" value="7TM_GPCR_serpentine_rcpt_Srb"/>
</dbReference>
<reference evidence="4" key="1">
    <citation type="submission" date="2020-12" db="UniProtKB">
        <authorList>
            <consortium name="WormBaseParasite"/>
        </authorList>
    </citation>
    <scope>IDENTIFICATION</scope>
    <source>
        <strain evidence="4">MHco3</strain>
    </source>
</reference>
<evidence type="ECO:0000256" key="2">
    <source>
        <dbReference type="SAM" id="Phobius"/>
    </source>
</evidence>
<evidence type="ECO:0000256" key="1">
    <source>
        <dbReference type="ARBA" id="ARBA00006860"/>
    </source>
</evidence>
<dbReference type="Pfam" id="PF02175">
    <property type="entry name" value="7TM_GPCR_Srb"/>
    <property type="match status" value="1"/>
</dbReference>
<dbReference type="OMA" id="HISSYHI"/>
<feature type="transmembrane region" description="Helical" evidence="2">
    <location>
        <begin position="63"/>
        <end position="85"/>
    </location>
</feature>